<comment type="caution">
    <text evidence="1">The sequence shown here is derived from an EMBL/GenBank/DDBJ whole genome shotgun (WGS) entry which is preliminary data.</text>
</comment>
<name>A0ACB7Y0L1_9ERIC</name>
<gene>
    <name evidence="1" type="ORF">Vadar_021354</name>
</gene>
<proteinExistence type="predicted"/>
<dbReference type="EMBL" id="CM037155">
    <property type="protein sequence ID" value="KAH7847051.1"/>
    <property type="molecule type" value="Genomic_DNA"/>
</dbReference>
<protein>
    <submittedName>
        <fullName evidence="1">Uncharacterized protein</fullName>
    </submittedName>
</protein>
<organism evidence="1 2">
    <name type="scientific">Vaccinium darrowii</name>
    <dbReference type="NCBI Taxonomy" id="229202"/>
    <lineage>
        <taxon>Eukaryota</taxon>
        <taxon>Viridiplantae</taxon>
        <taxon>Streptophyta</taxon>
        <taxon>Embryophyta</taxon>
        <taxon>Tracheophyta</taxon>
        <taxon>Spermatophyta</taxon>
        <taxon>Magnoliopsida</taxon>
        <taxon>eudicotyledons</taxon>
        <taxon>Gunneridae</taxon>
        <taxon>Pentapetalae</taxon>
        <taxon>asterids</taxon>
        <taxon>Ericales</taxon>
        <taxon>Ericaceae</taxon>
        <taxon>Vaccinioideae</taxon>
        <taxon>Vaccinieae</taxon>
        <taxon>Vaccinium</taxon>
    </lineage>
</organism>
<keyword evidence="2" id="KW-1185">Reference proteome</keyword>
<evidence type="ECO:0000313" key="2">
    <source>
        <dbReference type="Proteomes" id="UP000828048"/>
    </source>
</evidence>
<evidence type="ECO:0000313" key="1">
    <source>
        <dbReference type="EMBL" id="KAH7847051.1"/>
    </source>
</evidence>
<dbReference type="Proteomes" id="UP000828048">
    <property type="component" value="Chromosome 5"/>
</dbReference>
<accession>A0ACB7Y0L1</accession>
<reference evidence="1 2" key="1">
    <citation type="journal article" date="2021" name="Hortic Res">
        <title>High-quality reference genome and annotation aids understanding of berry development for evergreen blueberry (Vaccinium darrowii).</title>
        <authorList>
            <person name="Yu J."/>
            <person name="Hulse-Kemp A.M."/>
            <person name="Babiker E."/>
            <person name="Staton M."/>
        </authorList>
    </citation>
    <scope>NUCLEOTIDE SEQUENCE [LARGE SCALE GENOMIC DNA]</scope>
    <source>
        <strain evidence="2">cv. NJ 8807/NJ 8810</strain>
        <tissue evidence="1">Young leaf</tissue>
    </source>
</reference>
<sequence length="792" mass="87055">MEALSLSIGISTPRFLPPLPPPLNTKKPHKLSAVTNGANNFSASKWADRLLSDFHPSHPFQSSTTTATTTLSPPISPPSRHVSMPIDFYRVLGAEMHFLGDGIRRAYEARVSKPPQYGYSEEVLISRREILQGACETLSNPRSRREYNQGIAEDEFDTILTQVPWDKVPGALCVLQEAGETEVVLQIGESLLRERLPKAFKQDVVLTVALAYVDISRDAMAESPPDFIKGCEVLERALKLLQEEGASSLAPDLQSQIDETLEEITPRCVLELLSLPLADEYQTKRREGLQGVRNILWAVGGGGAVAIAGGFTREDFMNEAFSRMTAAEQVDLFVATPSNIPAESFEVYGVALALVAQAFVSKKPHLIKDADNLFQQLQQTKVAALANPVYINTGKDNREMDFALERGLCSLLIGELDDCRSWLGLDDDNSPFRDPSIVNFVLEHCKDDKDSDFLPGLCKLLETWLMEVVFPRFRETNDIMFKLGDYYDDPTVLRYLESLDGVGGSPLAAAAAIVKIGAEATAVLDSVKVSAIKALQKVFPLGKFDGNVKHGENGEINSTVAVLENEETGFQPDQDDSTDKLDISGKTNDDERREQVVISYRIKDASVKIICAGVVVGLLTLAGLKYFPFRKGSSILRTEASSAMASDVIKVASSVAENPEEVPRMDAKVAEGLVRKWQNIKSQALGPDHCLGKLSEVLDGNMLNIWKDRAAEIAGHGWFWDYNLENLTIDSVTVSVDGRRAIVEATLEESASLTDMAHPEHNDSYSTTYTTRYEISCTKSGWKITEGAVLKS</sequence>